<comment type="similarity">
    <text evidence="3">Belongs to the membrane-bound acyltransferase family. Sterol o-acyltransferase subfamily.</text>
</comment>
<protein>
    <recommendedName>
        <fullName evidence="4">diacylglycerol O-acyltransferase</fullName>
        <ecNumber evidence="4">2.3.1.20</ecNumber>
    </recommendedName>
</protein>
<dbReference type="AlphaFoldDB" id="A0A177B3T9"/>
<name>A0A177B3T9_9BILA</name>
<keyword evidence="14" id="KW-1185">Reference proteome</keyword>
<dbReference type="PIRSF" id="PIRSF000439">
    <property type="entry name" value="Oat_ACAT_DAG_ARE"/>
    <property type="match status" value="1"/>
</dbReference>
<feature type="active site" evidence="11">
    <location>
        <position position="300"/>
    </location>
</feature>
<feature type="transmembrane region" description="Helical" evidence="12">
    <location>
        <begin position="25"/>
        <end position="47"/>
    </location>
</feature>
<feature type="transmembrane region" description="Helical" evidence="12">
    <location>
        <begin position="87"/>
        <end position="107"/>
    </location>
</feature>
<evidence type="ECO:0000256" key="1">
    <source>
        <dbReference type="ARBA" id="ARBA00004477"/>
    </source>
</evidence>
<keyword evidence="5" id="KW-0808">Transferase</keyword>
<dbReference type="EC" id="2.3.1.20" evidence="4"/>
<organism evidence="13 14">
    <name type="scientific">Intoshia linei</name>
    <dbReference type="NCBI Taxonomy" id="1819745"/>
    <lineage>
        <taxon>Eukaryota</taxon>
        <taxon>Metazoa</taxon>
        <taxon>Spiralia</taxon>
        <taxon>Lophotrochozoa</taxon>
        <taxon>Mesozoa</taxon>
        <taxon>Orthonectida</taxon>
        <taxon>Rhopaluridae</taxon>
        <taxon>Intoshia</taxon>
    </lineage>
</organism>
<dbReference type="OrthoDB" id="10039049at2759"/>
<feature type="transmembrane region" description="Helical" evidence="12">
    <location>
        <begin position="337"/>
        <end position="359"/>
    </location>
</feature>
<keyword evidence="9 12" id="KW-0472">Membrane</keyword>
<evidence type="ECO:0000256" key="9">
    <source>
        <dbReference type="ARBA" id="ARBA00023136"/>
    </source>
</evidence>
<evidence type="ECO:0000256" key="8">
    <source>
        <dbReference type="ARBA" id="ARBA00022989"/>
    </source>
</evidence>
<comment type="pathway">
    <text evidence="2">Lipid metabolism.</text>
</comment>
<evidence type="ECO:0000256" key="11">
    <source>
        <dbReference type="PIRSR" id="PIRSR000439-1"/>
    </source>
</evidence>
<evidence type="ECO:0000256" key="5">
    <source>
        <dbReference type="ARBA" id="ARBA00022679"/>
    </source>
</evidence>
<dbReference type="PANTHER" id="PTHR10408:SF7">
    <property type="entry name" value="DIACYLGLYCEROL O-ACYLTRANSFERASE 1"/>
    <property type="match status" value="1"/>
</dbReference>
<evidence type="ECO:0000313" key="14">
    <source>
        <dbReference type="Proteomes" id="UP000078046"/>
    </source>
</evidence>
<dbReference type="GO" id="GO:0004144">
    <property type="term" value="F:diacylglycerol O-acyltransferase activity"/>
    <property type="evidence" value="ECO:0007669"/>
    <property type="project" value="UniProtKB-EC"/>
</dbReference>
<dbReference type="GO" id="GO:0005789">
    <property type="term" value="C:endoplasmic reticulum membrane"/>
    <property type="evidence" value="ECO:0007669"/>
    <property type="project" value="UniProtKB-SubCell"/>
</dbReference>
<comment type="caution">
    <text evidence="13">The sequence shown here is derived from an EMBL/GenBank/DDBJ whole genome shotgun (WGS) entry which is preliminary data.</text>
</comment>
<feature type="transmembrane region" description="Helical" evidence="12">
    <location>
        <begin position="290"/>
        <end position="317"/>
    </location>
</feature>
<gene>
    <name evidence="13" type="ORF">A3Q56_03318</name>
</gene>
<keyword evidence="6 12" id="KW-0812">Transmembrane</keyword>
<dbReference type="Proteomes" id="UP000078046">
    <property type="component" value="Unassembled WGS sequence"/>
</dbReference>
<feature type="transmembrane region" description="Helical" evidence="12">
    <location>
        <begin position="201"/>
        <end position="227"/>
    </location>
</feature>
<accession>A0A177B3T9</accession>
<evidence type="ECO:0000256" key="10">
    <source>
        <dbReference type="ARBA" id="ARBA00023315"/>
    </source>
</evidence>
<evidence type="ECO:0000256" key="7">
    <source>
        <dbReference type="ARBA" id="ARBA00022824"/>
    </source>
</evidence>
<dbReference type="PANTHER" id="PTHR10408">
    <property type="entry name" value="STEROL O-ACYLTRANSFERASE"/>
    <property type="match status" value="1"/>
</dbReference>
<dbReference type="InterPro" id="IPR014371">
    <property type="entry name" value="Oat_ACAT_DAG_ARE"/>
</dbReference>
<evidence type="ECO:0000256" key="3">
    <source>
        <dbReference type="ARBA" id="ARBA00009010"/>
    </source>
</evidence>
<keyword evidence="7" id="KW-0256">Endoplasmic reticulum</keyword>
<feature type="transmembrane region" description="Helical" evidence="12">
    <location>
        <begin position="54"/>
        <end position="75"/>
    </location>
</feature>
<evidence type="ECO:0000256" key="12">
    <source>
        <dbReference type="SAM" id="Phobius"/>
    </source>
</evidence>
<proteinExistence type="inferred from homology"/>
<reference evidence="13 14" key="1">
    <citation type="submission" date="2016-04" db="EMBL/GenBank/DDBJ databases">
        <title>The genome of Intoshia linei affirms orthonectids as highly simplified spiralians.</title>
        <authorList>
            <person name="Mikhailov K.V."/>
            <person name="Slusarev G.S."/>
            <person name="Nikitin M.A."/>
            <person name="Logacheva M.D."/>
            <person name="Penin A."/>
            <person name="Aleoshin V."/>
            <person name="Panchin Y.V."/>
        </authorList>
    </citation>
    <scope>NUCLEOTIDE SEQUENCE [LARGE SCALE GENOMIC DNA]</scope>
    <source>
        <strain evidence="13">Intl2013</strain>
        <tissue evidence="13">Whole animal</tissue>
    </source>
</reference>
<evidence type="ECO:0000256" key="4">
    <source>
        <dbReference type="ARBA" id="ARBA00013244"/>
    </source>
</evidence>
<dbReference type="UniPathway" id="UPA00230"/>
<sequence length="369" mass="44252">MVFENYVKYGFLAKVGFINYNCWPYFGLMAMTLVYNFIPVFIEYLIYKKILNSPFFIFAVQSSFCLYILIFPVYVLHKIEIDESVRYVVPIALLLYVILLLKYISYFQINHYSRKYKNLYSIKGEVKYPENITLRNFFYFYFAPTLCYELNYPRNSKIRIYFLMKRATEAIFLFQLLNIMSQQWIIPIIKNSIDPFIENDFIKVFEGTLTLCIPNISMWLIFFYWYFHSTLNVVAELLKFGDRDFYRDWWNATSASYFWRNWNLPVHKWASRHIYLPMIRHGYSSFSAKCVVFLISAVMHEYVVSISVGSFNVWIFLGMSAQVPLQIITSKVSNPRYSNAIIWLSLILGQPVVYILYYYDYYHKKIANK</sequence>
<keyword evidence="10" id="KW-0012">Acyltransferase</keyword>
<evidence type="ECO:0000256" key="2">
    <source>
        <dbReference type="ARBA" id="ARBA00005189"/>
    </source>
</evidence>
<keyword evidence="8 12" id="KW-1133">Transmembrane helix</keyword>
<evidence type="ECO:0000256" key="6">
    <source>
        <dbReference type="ARBA" id="ARBA00022692"/>
    </source>
</evidence>
<dbReference type="InterPro" id="IPR004299">
    <property type="entry name" value="MBOAT_fam"/>
</dbReference>
<feature type="transmembrane region" description="Helical" evidence="12">
    <location>
        <begin position="170"/>
        <end position="189"/>
    </location>
</feature>
<comment type="subcellular location">
    <subcellularLocation>
        <location evidence="1">Endoplasmic reticulum membrane</location>
        <topology evidence="1">Multi-pass membrane protein</topology>
    </subcellularLocation>
</comment>
<dbReference type="EMBL" id="LWCA01000361">
    <property type="protein sequence ID" value="OAF68938.1"/>
    <property type="molecule type" value="Genomic_DNA"/>
</dbReference>
<dbReference type="GO" id="GO:0019432">
    <property type="term" value="P:triglyceride biosynthetic process"/>
    <property type="evidence" value="ECO:0007669"/>
    <property type="project" value="TreeGrafter"/>
</dbReference>
<dbReference type="Pfam" id="PF03062">
    <property type="entry name" value="MBOAT"/>
    <property type="match status" value="1"/>
</dbReference>
<evidence type="ECO:0000313" key="13">
    <source>
        <dbReference type="EMBL" id="OAF68938.1"/>
    </source>
</evidence>